<dbReference type="Gene3D" id="2.30.30.240">
    <property type="entry name" value="PRC-barrel domain"/>
    <property type="match status" value="2"/>
</dbReference>
<dbReference type="Proteomes" id="UP000192727">
    <property type="component" value="Chromosome"/>
</dbReference>
<protein>
    <submittedName>
        <fullName evidence="1">Uncharacterized protein</fullName>
    </submittedName>
</protein>
<dbReference type="InterPro" id="IPR027275">
    <property type="entry name" value="PRC-brl_dom"/>
</dbReference>
<accession>A0A1U9YJ76</accession>
<dbReference type="GeneID" id="64219872"/>
<sequence length="171" mass="18857">MRKALDLIGLPVMDVSTGKKLGTAKDFGLDEDWNVCLVVLESKSWLADTKYIRVSDVLAFGQDAVTVSHSGVVRSAEEEVPPHSVILMGQSPLRGLPVMTVNGQQLGRLEDVYFHENVGTKVVGLELTEGFISDLREGRRWLPLPDEMKIGEDAIIVPVQSNKEVKQMNLT</sequence>
<dbReference type="InterPro" id="IPR011033">
    <property type="entry name" value="PRC_barrel-like_sf"/>
</dbReference>
<evidence type="ECO:0000313" key="2">
    <source>
        <dbReference type="Proteomes" id="UP000192727"/>
    </source>
</evidence>
<dbReference type="EMBL" id="CP020557">
    <property type="protein sequence ID" value="ARF67387.1"/>
    <property type="molecule type" value="Genomic_DNA"/>
</dbReference>
<organism evidence="1 2">
    <name type="scientific">Paenibacillus larvae subsp. pulvifaciens</name>
    <dbReference type="NCBI Taxonomy" id="1477"/>
    <lineage>
        <taxon>Bacteria</taxon>
        <taxon>Bacillati</taxon>
        <taxon>Bacillota</taxon>
        <taxon>Bacilli</taxon>
        <taxon>Bacillales</taxon>
        <taxon>Paenibacillaceae</taxon>
        <taxon>Paenibacillus</taxon>
    </lineage>
</organism>
<name>A0A1U9YJ76_9BACL</name>
<proteinExistence type="predicted"/>
<gene>
    <name evidence="1" type="ORF">B7C51_05425</name>
</gene>
<dbReference type="RefSeq" id="WP_024094727.1">
    <property type="nucleotide sequence ID" value="NZ_CP019794.1"/>
</dbReference>
<dbReference type="Pfam" id="PF05239">
    <property type="entry name" value="PRC"/>
    <property type="match status" value="2"/>
</dbReference>
<dbReference type="SUPFAM" id="SSF50346">
    <property type="entry name" value="PRC-barrel domain"/>
    <property type="match status" value="2"/>
</dbReference>
<reference evidence="1 2" key="1">
    <citation type="submission" date="2017-03" db="EMBL/GenBank/DDBJ databases">
        <title>Paenibacillus larvae genome sequencing.</title>
        <authorList>
            <person name="Dingman D.W."/>
        </authorList>
    </citation>
    <scope>NUCLEOTIDE SEQUENCE [LARGE SCALE GENOMIC DNA]</scope>
    <source>
        <strain evidence="1 2">SAG 10367</strain>
    </source>
</reference>
<dbReference type="AlphaFoldDB" id="A0A1U9YJ76"/>
<evidence type="ECO:0000313" key="1">
    <source>
        <dbReference type="EMBL" id="ARF67387.1"/>
    </source>
</evidence>